<dbReference type="EMBL" id="JAINUG010000064">
    <property type="protein sequence ID" value="KAJ8402402.1"/>
    <property type="molecule type" value="Genomic_DNA"/>
</dbReference>
<dbReference type="AlphaFoldDB" id="A0AAD7WMJ7"/>
<proteinExistence type="predicted"/>
<protein>
    <submittedName>
        <fullName evidence="1">Uncharacterized protein</fullName>
    </submittedName>
</protein>
<evidence type="ECO:0000313" key="1">
    <source>
        <dbReference type="EMBL" id="KAJ8402402.1"/>
    </source>
</evidence>
<evidence type="ECO:0000313" key="2">
    <source>
        <dbReference type="Proteomes" id="UP001221898"/>
    </source>
</evidence>
<reference evidence="1" key="1">
    <citation type="journal article" date="2023" name="Science">
        <title>Genome structures resolve the early diversification of teleost fishes.</title>
        <authorList>
            <person name="Parey E."/>
            <person name="Louis A."/>
            <person name="Montfort J."/>
            <person name="Bouchez O."/>
            <person name="Roques C."/>
            <person name="Iampietro C."/>
            <person name="Lluch J."/>
            <person name="Castinel A."/>
            <person name="Donnadieu C."/>
            <person name="Desvignes T."/>
            <person name="Floi Bucao C."/>
            <person name="Jouanno E."/>
            <person name="Wen M."/>
            <person name="Mejri S."/>
            <person name="Dirks R."/>
            <person name="Jansen H."/>
            <person name="Henkel C."/>
            <person name="Chen W.J."/>
            <person name="Zahm M."/>
            <person name="Cabau C."/>
            <person name="Klopp C."/>
            <person name="Thompson A.W."/>
            <person name="Robinson-Rechavi M."/>
            <person name="Braasch I."/>
            <person name="Lecointre G."/>
            <person name="Bobe J."/>
            <person name="Postlethwait J.H."/>
            <person name="Berthelot C."/>
            <person name="Roest Crollius H."/>
            <person name="Guiguen Y."/>
        </authorList>
    </citation>
    <scope>NUCLEOTIDE SEQUENCE</scope>
    <source>
        <strain evidence="1">NC1722</strain>
    </source>
</reference>
<gene>
    <name evidence="1" type="ORF">AAFF_G00368910</name>
</gene>
<sequence>MCRRPHGNALRLSSWEFRAGLHAWPGGEEDTEITEAELLFTQVQRAETREDHSVGGYRNLTDAQQSGPTCDGLCTRTQCSGLVMEGWPKSRLARECNRAEGQVEPDGRGKSV</sequence>
<comment type="caution">
    <text evidence="1">The sequence shown here is derived from an EMBL/GenBank/DDBJ whole genome shotgun (WGS) entry which is preliminary data.</text>
</comment>
<dbReference type="Proteomes" id="UP001221898">
    <property type="component" value="Unassembled WGS sequence"/>
</dbReference>
<name>A0AAD7WMJ7_9TELE</name>
<accession>A0AAD7WMJ7</accession>
<organism evidence="1 2">
    <name type="scientific">Aldrovandia affinis</name>
    <dbReference type="NCBI Taxonomy" id="143900"/>
    <lineage>
        <taxon>Eukaryota</taxon>
        <taxon>Metazoa</taxon>
        <taxon>Chordata</taxon>
        <taxon>Craniata</taxon>
        <taxon>Vertebrata</taxon>
        <taxon>Euteleostomi</taxon>
        <taxon>Actinopterygii</taxon>
        <taxon>Neopterygii</taxon>
        <taxon>Teleostei</taxon>
        <taxon>Notacanthiformes</taxon>
        <taxon>Halosauridae</taxon>
        <taxon>Aldrovandia</taxon>
    </lineage>
</organism>
<keyword evidence="2" id="KW-1185">Reference proteome</keyword>